<dbReference type="PANTHER" id="PTHR36699">
    <property type="entry name" value="LD-TRANSPEPTIDASE"/>
    <property type="match status" value="1"/>
</dbReference>
<dbReference type="STRING" id="371731.Rsw2DRAFT_2118"/>
<dbReference type="EMBL" id="ACYY01000013">
    <property type="protein sequence ID" value="EEW24921.1"/>
    <property type="molecule type" value="Genomic_DNA"/>
</dbReference>
<reference evidence="9 10" key="1">
    <citation type="submission" date="2009-08" db="EMBL/GenBank/DDBJ databases">
        <title>The draft genome of Rhodobacter sp. SW2.</title>
        <authorList>
            <consortium name="US DOE Joint Genome Institute (JGI-PGF)"/>
            <person name="Lucas S."/>
            <person name="Copeland A."/>
            <person name="Lapidus A."/>
            <person name="Glavina del Rio T."/>
            <person name="Tice H."/>
            <person name="Bruce D."/>
            <person name="Goodwin L."/>
            <person name="Pitluck S."/>
            <person name="Larimer F."/>
            <person name="Land M.L."/>
            <person name="Hauser L."/>
            <person name="Emerson D."/>
        </authorList>
    </citation>
    <scope>NUCLEOTIDE SEQUENCE [LARGE SCALE GENOMIC DNA]</scope>
    <source>
        <strain evidence="9 10">SW2</strain>
    </source>
</reference>
<evidence type="ECO:0000256" key="2">
    <source>
        <dbReference type="ARBA" id="ARBA00005992"/>
    </source>
</evidence>
<dbReference type="PANTHER" id="PTHR36699:SF1">
    <property type="entry name" value="L,D-TRANSPEPTIDASE YAFK-RELATED"/>
    <property type="match status" value="1"/>
</dbReference>
<keyword evidence="5 7" id="KW-0573">Peptidoglycan synthesis</keyword>
<proteinExistence type="inferred from homology"/>
<dbReference type="SUPFAM" id="SSF141523">
    <property type="entry name" value="L,D-transpeptidase catalytic domain-like"/>
    <property type="match status" value="1"/>
</dbReference>
<evidence type="ECO:0000313" key="10">
    <source>
        <dbReference type="Proteomes" id="UP000010121"/>
    </source>
</evidence>
<dbReference type="CDD" id="cd16913">
    <property type="entry name" value="YkuD_like"/>
    <property type="match status" value="1"/>
</dbReference>
<dbReference type="eggNOG" id="COG3034">
    <property type="taxonomic scope" value="Bacteria"/>
</dbReference>
<dbReference type="Proteomes" id="UP000010121">
    <property type="component" value="Unassembled WGS sequence"/>
</dbReference>
<dbReference type="GO" id="GO:0071555">
    <property type="term" value="P:cell wall organization"/>
    <property type="evidence" value="ECO:0007669"/>
    <property type="project" value="UniProtKB-UniRule"/>
</dbReference>
<dbReference type="GO" id="GO:0004180">
    <property type="term" value="F:carboxypeptidase activity"/>
    <property type="evidence" value="ECO:0007669"/>
    <property type="project" value="UniProtKB-ARBA"/>
</dbReference>
<feature type="active site" description="Nucleophile" evidence="7">
    <location>
        <position position="140"/>
    </location>
</feature>
<evidence type="ECO:0000259" key="8">
    <source>
        <dbReference type="PROSITE" id="PS52029"/>
    </source>
</evidence>
<dbReference type="Pfam" id="PF03734">
    <property type="entry name" value="YkuD"/>
    <property type="match status" value="1"/>
</dbReference>
<evidence type="ECO:0000256" key="4">
    <source>
        <dbReference type="ARBA" id="ARBA00022960"/>
    </source>
</evidence>
<dbReference type="Gene3D" id="2.40.440.10">
    <property type="entry name" value="L,D-transpeptidase catalytic domain-like"/>
    <property type="match status" value="1"/>
</dbReference>
<dbReference type="InterPro" id="IPR005490">
    <property type="entry name" value="LD_TPept_cat_dom"/>
</dbReference>
<keyword evidence="10" id="KW-1185">Reference proteome</keyword>
<evidence type="ECO:0000256" key="5">
    <source>
        <dbReference type="ARBA" id="ARBA00022984"/>
    </source>
</evidence>
<accession>C8S249</accession>
<sequence length="165" mass="18293">MRLTTILLALALAFGLAACGSGKFRTYNGPEVTSIQVHKAARKMYLLHNDKVLEQYDIALGFAPIGHKQFEGDGKTPEGAYQINFRNPDSDYHLSLKISYPDENDRAFADEAGKPTGGDIFIHGHSNWKGRNKGDWTAGCIAVTDREMEVIYSMVRVGTIIYILP</sequence>
<dbReference type="PROSITE" id="PS52029">
    <property type="entry name" value="LD_TPASE"/>
    <property type="match status" value="1"/>
</dbReference>
<comment type="pathway">
    <text evidence="1 7">Cell wall biogenesis; peptidoglycan biosynthesis.</text>
</comment>
<evidence type="ECO:0000313" key="9">
    <source>
        <dbReference type="EMBL" id="EEW24921.1"/>
    </source>
</evidence>
<dbReference type="RefSeq" id="WP_008030791.1">
    <property type="nucleotide sequence ID" value="NZ_ACYY01000013.1"/>
</dbReference>
<protein>
    <submittedName>
        <fullName evidence="9">ErfK/YbiS/YcfS/YnhG family protein</fullName>
    </submittedName>
</protein>
<name>C8S249_9RHOB</name>
<organism evidence="9 10">
    <name type="scientific">Rhodobacter ferrooxidans</name>
    <dbReference type="NCBI Taxonomy" id="371731"/>
    <lineage>
        <taxon>Bacteria</taxon>
        <taxon>Pseudomonadati</taxon>
        <taxon>Pseudomonadota</taxon>
        <taxon>Alphaproteobacteria</taxon>
        <taxon>Rhodobacterales</taxon>
        <taxon>Rhodobacter group</taxon>
        <taxon>Rhodobacter</taxon>
    </lineage>
</organism>
<evidence type="ECO:0000256" key="1">
    <source>
        <dbReference type="ARBA" id="ARBA00004752"/>
    </source>
</evidence>
<feature type="domain" description="L,D-TPase catalytic" evidence="8">
    <location>
        <begin position="33"/>
        <end position="164"/>
    </location>
</feature>
<keyword evidence="3" id="KW-0808">Transferase</keyword>
<dbReference type="MEROPS" id="C82.A01"/>
<evidence type="ECO:0000256" key="3">
    <source>
        <dbReference type="ARBA" id="ARBA00022679"/>
    </source>
</evidence>
<evidence type="ECO:0000256" key="7">
    <source>
        <dbReference type="PROSITE-ProRule" id="PRU01373"/>
    </source>
</evidence>
<dbReference type="GO" id="GO:0009252">
    <property type="term" value="P:peptidoglycan biosynthetic process"/>
    <property type="evidence" value="ECO:0007669"/>
    <property type="project" value="UniProtKB-UniPathway"/>
</dbReference>
<keyword evidence="6 7" id="KW-0961">Cell wall biogenesis/degradation</keyword>
<dbReference type="GO" id="GO:0016740">
    <property type="term" value="F:transferase activity"/>
    <property type="evidence" value="ECO:0007669"/>
    <property type="project" value="UniProtKB-KW"/>
</dbReference>
<comment type="similarity">
    <text evidence="2">Belongs to the YkuD family.</text>
</comment>
<feature type="active site" description="Proton donor/acceptor" evidence="7">
    <location>
        <position position="123"/>
    </location>
</feature>
<dbReference type="GO" id="GO:0008360">
    <property type="term" value="P:regulation of cell shape"/>
    <property type="evidence" value="ECO:0007669"/>
    <property type="project" value="UniProtKB-UniRule"/>
</dbReference>
<dbReference type="InterPro" id="IPR038063">
    <property type="entry name" value="Transpep_catalytic_dom"/>
</dbReference>
<dbReference type="UniPathway" id="UPA00219"/>
<comment type="caution">
    <text evidence="9">The sequence shown here is derived from an EMBL/GenBank/DDBJ whole genome shotgun (WGS) entry which is preliminary data.</text>
</comment>
<evidence type="ECO:0000256" key="6">
    <source>
        <dbReference type="ARBA" id="ARBA00023316"/>
    </source>
</evidence>
<dbReference type="AlphaFoldDB" id="C8S249"/>
<dbReference type="OrthoDB" id="9809748at2"/>
<keyword evidence="4 7" id="KW-0133">Cell shape</keyword>
<gene>
    <name evidence="9" type="ORF">Rsw2DRAFT_2118</name>
</gene>
<dbReference type="PROSITE" id="PS51257">
    <property type="entry name" value="PROKAR_LIPOPROTEIN"/>
    <property type="match status" value="1"/>
</dbReference>